<evidence type="ECO:0000313" key="11">
    <source>
        <dbReference type="Ensembl" id="ENSXETP00000015393"/>
    </source>
</evidence>
<dbReference type="Bgee" id="ENSXETG00000007068">
    <property type="expression patterns" value="Expressed in testis"/>
</dbReference>
<dbReference type="SUPFAM" id="SSF49562">
    <property type="entry name" value="C2 domain (Calcium/lipid-binding domain, CaLB)"/>
    <property type="match status" value="1"/>
</dbReference>
<reference evidence="13" key="3">
    <citation type="submission" date="2025-04" db="UniProtKB">
        <authorList>
            <consortium name="RefSeq"/>
        </authorList>
    </citation>
    <scope>IDENTIFICATION</scope>
    <source>
        <strain evidence="13">Nigerian</strain>
        <tissue evidence="13">Liver and blood</tissue>
    </source>
</reference>
<dbReference type="Proteomes" id="UP000008143">
    <property type="component" value="Chromosome 9"/>
</dbReference>
<keyword evidence="8" id="KW-0732">Signal</keyword>
<feature type="domain" description="MACPF" evidence="10">
    <location>
        <begin position="33"/>
        <end position="380"/>
    </location>
</feature>
<comment type="subcellular location">
    <subcellularLocation>
        <location evidence="1">Membrane</location>
    </subcellularLocation>
    <subcellularLocation>
        <location evidence="2">Secreted</location>
    </subcellularLocation>
</comment>
<keyword evidence="7" id="KW-1015">Disulfide bond</keyword>
<dbReference type="GO" id="GO:0031640">
    <property type="term" value="P:killing of cells of another organism"/>
    <property type="evidence" value="ECO:0007669"/>
    <property type="project" value="UniProtKB-KW"/>
</dbReference>
<accession>F6VAP3</accession>
<sequence>MLHPFIFLLFVVPLSSHSPMTPNPLKYGCQLGKPEQCEKASFVPGHTLLGGGLDIVTMSRTRSFLLNMQIYENSNKTCTLCKNVHHQNALEKIPVGMIDWQLDSSCSKSISGSVSHSKVEMAKEETKRISNDWKHDLNVSVEVFKISTAIGGSHSRMTKFAETKSVIDRYEFLSSELECSVYSFRLSPDAPLSSYFAKDLRQLPNLYNKNTKQKYRSFISTYGTHYVTEAHVGGRIKEITAVRTCQVAMNSLKMSEVKDCLELEIAGSVNIEAADIGRGLSNKFCKEKANNINQGSDFHTSFNERTYEIKGGKATFNLFDEKSGGTPEAFSAWVESLKTIPDLVKFALSPIHNLVKLNGPQKDNLRAAVSEYIRERALHMKCSCPGNSHPSHNGDCSCDCQATKYSNSECCPTNKGLAHLTLYVEKATGLYGDYFGKSDAYVVFKFDGQEQRTRTVWNNDNPVWKDTYKIGMVELTAVKKFTIEVWDEDFGLPDNLLGKCSEPLMSGITPKTCRCNYGSLSYRLTVTCATHLQGSFCQDYRPVPT</sequence>
<dbReference type="OrthoDB" id="1366754at2759"/>
<evidence type="ECO:0000313" key="12">
    <source>
        <dbReference type="Proteomes" id="UP000008143"/>
    </source>
</evidence>
<comment type="similarity">
    <text evidence="3">Belongs to the complement C6/C7/C8/C9 family.</text>
</comment>
<dbReference type="RefSeq" id="XP_002942088.4">
    <property type="nucleotide sequence ID" value="XM_002942042.5"/>
</dbReference>
<evidence type="ECO:0000256" key="7">
    <source>
        <dbReference type="ARBA" id="ARBA00023157"/>
    </source>
</evidence>
<evidence type="ECO:0000256" key="5">
    <source>
        <dbReference type="ARBA" id="ARBA00022852"/>
    </source>
</evidence>
<dbReference type="TCDB" id="1.C.39.2.3">
    <property type="family name" value="the membrane attack complex/perforin (macpf) family"/>
</dbReference>
<keyword evidence="5" id="KW-0204">Cytolysis</keyword>
<evidence type="ECO:0000256" key="1">
    <source>
        <dbReference type="ARBA" id="ARBA00004370"/>
    </source>
</evidence>
<evidence type="ECO:0000313" key="13">
    <source>
        <dbReference type="RefSeq" id="XP_002942088.4"/>
    </source>
</evidence>
<dbReference type="GO" id="GO:0016020">
    <property type="term" value="C:membrane"/>
    <property type="evidence" value="ECO:0007669"/>
    <property type="project" value="UniProtKB-SubCell"/>
</dbReference>
<proteinExistence type="inferred from homology"/>
<dbReference type="GeneTree" id="ENSGT00530000063725"/>
<evidence type="ECO:0000313" key="14">
    <source>
        <dbReference type="Xenbase" id="XB-GENE-29079603"/>
    </source>
</evidence>
<evidence type="ECO:0000256" key="8">
    <source>
        <dbReference type="SAM" id="SignalP"/>
    </source>
</evidence>
<dbReference type="Pfam" id="PF01823">
    <property type="entry name" value="MACPF"/>
    <property type="match status" value="1"/>
</dbReference>
<dbReference type="Xenbase" id="XB-GENE-5471043">
    <property type="gene designation" value="prf1"/>
</dbReference>
<dbReference type="InterPro" id="IPR052784">
    <property type="entry name" value="Perforin-1_pore-forming"/>
</dbReference>
<dbReference type="SMART" id="SM00239">
    <property type="entry name" value="C2"/>
    <property type="match status" value="1"/>
</dbReference>
<dbReference type="Ensembl" id="ENSXETT00000015393">
    <property type="protein sequence ID" value="ENSXETP00000015393"/>
    <property type="gene ID" value="ENSXETG00000007068"/>
</dbReference>
<evidence type="ECO:0000259" key="9">
    <source>
        <dbReference type="PROSITE" id="PS50004"/>
    </source>
</evidence>
<protein>
    <submittedName>
        <fullName evidence="11 13">Perforin-1</fullName>
    </submittedName>
</protein>
<dbReference type="eggNOG" id="ENOG502RQWS">
    <property type="taxonomic scope" value="Eukaryota"/>
</dbReference>
<dbReference type="PANTHER" id="PTHR46096:SF6">
    <property type="entry name" value="PERFORIN-1"/>
    <property type="match status" value="1"/>
</dbReference>
<feature type="signal peptide" evidence="8">
    <location>
        <begin position="1"/>
        <end position="16"/>
    </location>
</feature>
<dbReference type="InterPro" id="IPR000008">
    <property type="entry name" value="C2_dom"/>
</dbReference>
<dbReference type="ExpressionAtlas" id="F6VAP3">
    <property type="expression patterns" value="baseline"/>
</dbReference>
<dbReference type="Xenbase" id="XB-GENE-29079603">
    <property type="gene designation" value="LOC100489175"/>
</dbReference>
<dbReference type="AGR" id="Xenbase:XB-GENE-29079603"/>
<feature type="chain" id="PRO_5044731189" evidence="8">
    <location>
        <begin position="17"/>
        <end position="545"/>
    </location>
</feature>
<dbReference type="Gene3D" id="2.60.40.150">
    <property type="entry name" value="C2 domain"/>
    <property type="match status" value="1"/>
</dbReference>
<reference evidence="11" key="1">
    <citation type="journal article" date="2010" name="Science">
        <title>The genome of the Western clawed frog Xenopus tropicalis.</title>
        <authorList>
            <person name="Hellsten U."/>
            <person name="Harland R.M."/>
            <person name="Gilchrist M.J."/>
            <person name="Hendrix D."/>
            <person name="Jurka J."/>
            <person name="Kapitonov V."/>
            <person name="Ovcharenko I."/>
            <person name="Putnam N.H."/>
            <person name="Shu S."/>
            <person name="Taher L."/>
            <person name="Blitz I.L."/>
            <person name="Blumberg B."/>
            <person name="Dichmann D.S."/>
            <person name="Dubchak I."/>
            <person name="Amaya E."/>
            <person name="Detter J.C."/>
            <person name="Fletcher R."/>
            <person name="Gerhard D.S."/>
            <person name="Goodstein D."/>
            <person name="Graves T."/>
            <person name="Grigoriev I.V."/>
            <person name="Grimwood J."/>
            <person name="Kawashima T."/>
            <person name="Lindquist E."/>
            <person name="Lucas S.M."/>
            <person name="Mead P.E."/>
            <person name="Mitros T."/>
            <person name="Ogino H."/>
            <person name="Ohta Y."/>
            <person name="Poliakov A.V."/>
            <person name="Pollet N."/>
            <person name="Robert J."/>
            <person name="Salamov A."/>
            <person name="Sater A.K."/>
            <person name="Schmutz J."/>
            <person name="Terry A."/>
            <person name="Vize P.D."/>
            <person name="Warren W.C."/>
            <person name="Wells D."/>
            <person name="Wills A."/>
            <person name="Wilson R.K."/>
            <person name="Zimmerman L.B."/>
            <person name="Zorn A.M."/>
            <person name="Grainger R."/>
            <person name="Grammer T."/>
            <person name="Khokha M.K."/>
            <person name="Richardson P.M."/>
            <person name="Rokhsar D.S."/>
        </authorList>
    </citation>
    <scope>NUCLEOTIDE SEQUENCE [LARGE SCALE GENOMIC DNA]</scope>
    <source>
        <strain evidence="11">Nigerian</strain>
    </source>
</reference>
<dbReference type="KEGG" id="xtr:100489175"/>
<dbReference type="InterPro" id="IPR035892">
    <property type="entry name" value="C2_domain_sf"/>
</dbReference>
<dbReference type="InterPro" id="IPR020863">
    <property type="entry name" value="MACPF_CS"/>
</dbReference>
<dbReference type="PROSITE" id="PS51412">
    <property type="entry name" value="MACPF_2"/>
    <property type="match status" value="1"/>
</dbReference>
<dbReference type="Ensembl" id="ENSXETT00000111544">
    <property type="protein sequence ID" value="ENSXETP00000118201"/>
    <property type="gene ID" value="ENSXETG00000007068"/>
</dbReference>
<evidence type="ECO:0000256" key="4">
    <source>
        <dbReference type="ARBA" id="ARBA00022525"/>
    </source>
</evidence>
<dbReference type="GO" id="GO:0005576">
    <property type="term" value="C:extracellular region"/>
    <property type="evidence" value="ECO:0007669"/>
    <property type="project" value="UniProtKB-SubCell"/>
</dbReference>
<name>F6VAP3_XENTR</name>
<evidence type="ECO:0000256" key="2">
    <source>
        <dbReference type="ARBA" id="ARBA00004613"/>
    </source>
</evidence>
<dbReference type="HOGENOM" id="CLU_039516_2_0_1"/>
<dbReference type="PROSITE" id="PS50004">
    <property type="entry name" value="C2"/>
    <property type="match status" value="1"/>
</dbReference>
<keyword evidence="6" id="KW-0472">Membrane</keyword>
<evidence type="ECO:0000256" key="6">
    <source>
        <dbReference type="ARBA" id="ARBA00023136"/>
    </source>
</evidence>
<dbReference type="InterPro" id="IPR020864">
    <property type="entry name" value="MACPF"/>
</dbReference>
<evidence type="ECO:0000259" key="10">
    <source>
        <dbReference type="PROSITE" id="PS51412"/>
    </source>
</evidence>
<reference evidence="11" key="2">
    <citation type="submission" date="2011-06" db="UniProtKB">
        <authorList>
            <consortium name="Ensembl"/>
        </authorList>
    </citation>
    <scope>IDENTIFICATION</scope>
</reference>
<dbReference type="PROSITE" id="PS00279">
    <property type="entry name" value="MACPF_1"/>
    <property type="match status" value="1"/>
</dbReference>
<dbReference type="AlphaFoldDB" id="F6VAP3"/>
<keyword evidence="12" id="KW-1185">Reference proteome</keyword>
<dbReference type="OMA" id="FNERTYE"/>
<gene>
    <name evidence="13 14" type="primary">LOC100489175</name>
    <name evidence="11" type="synonym">prf1</name>
</gene>
<feature type="domain" description="C2" evidence="9">
    <location>
        <begin position="400"/>
        <end position="517"/>
    </location>
</feature>
<keyword evidence="4" id="KW-0964">Secreted</keyword>
<dbReference type="GeneID" id="100489175"/>
<dbReference type="SMART" id="SM00457">
    <property type="entry name" value="MACPF"/>
    <property type="match status" value="1"/>
</dbReference>
<dbReference type="PANTHER" id="PTHR46096">
    <property type="entry name" value="PERFORIN-1"/>
    <property type="match status" value="1"/>
</dbReference>
<evidence type="ECO:0000256" key="3">
    <source>
        <dbReference type="ARBA" id="ARBA00009214"/>
    </source>
</evidence>
<organism evidence="11">
    <name type="scientific">Xenopus tropicalis</name>
    <name type="common">Western clawed frog</name>
    <name type="synonym">Silurana tropicalis</name>
    <dbReference type="NCBI Taxonomy" id="8364"/>
    <lineage>
        <taxon>Eukaryota</taxon>
        <taxon>Metazoa</taxon>
        <taxon>Chordata</taxon>
        <taxon>Craniata</taxon>
        <taxon>Vertebrata</taxon>
        <taxon>Euteleostomi</taxon>
        <taxon>Amphibia</taxon>
        <taxon>Batrachia</taxon>
        <taxon>Anura</taxon>
        <taxon>Pipoidea</taxon>
        <taxon>Pipidae</taxon>
        <taxon>Xenopodinae</taxon>
        <taxon>Xenopus</taxon>
        <taxon>Silurana</taxon>
    </lineage>
</organism>
<dbReference type="Pfam" id="PF00168">
    <property type="entry name" value="C2"/>
    <property type="match status" value="1"/>
</dbReference>